<dbReference type="AlphaFoldDB" id="A0A165A4K4"/>
<gene>
    <name evidence="1" type="ORF">L228DRAFT_250356</name>
</gene>
<dbReference type="RefSeq" id="XP_018185494.1">
    <property type="nucleotide sequence ID" value="XM_018333309.1"/>
</dbReference>
<evidence type="ECO:0000313" key="1">
    <source>
        <dbReference type="EMBL" id="KZF19939.1"/>
    </source>
</evidence>
<protein>
    <submittedName>
        <fullName evidence="1">Uncharacterized protein</fullName>
    </submittedName>
</protein>
<name>A0A165A4K4_XYLHT</name>
<sequence>MDSLPSLIEVCKRFREIINGHRMILKCYYLEHRFPELYDLYNPRILLELTLPNIQHSARHAYFEKLDLKCLTSMPYKYLAFLESIDDRVRAIIDVVRSFGIEQERLYRTVCLLWFYLSLDTRCSGILKNKRALLDIPAAAKRALYRLTWKIAKGMVEDRLRKGTLWKMLRGLNPTWEIAEVTDDESSRTPRVSYYLVPDCDGRAMPRREVYRSGLLAHLVQQRLMTQTPDTLLVFLSSFPRRPQYHPFYSECIITQNNRKAWHVQNISGYMDRVKELRFYVRAPAHEIQRALQHDSPWRESLVERMERFPDFAAKPATRCYLHDDFCLDRLFGE</sequence>
<dbReference type="InParanoid" id="A0A165A4K4"/>
<dbReference type="EMBL" id="KV407464">
    <property type="protein sequence ID" value="KZF19939.1"/>
    <property type="molecule type" value="Genomic_DNA"/>
</dbReference>
<organism evidence="1 2">
    <name type="scientific">Xylona heveae (strain CBS 132557 / TC161)</name>
    <dbReference type="NCBI Taxonomy" id="1328760"/>
    <lineage>
        <taxon>Eukaryota</taxon>
        <taxon>Fungi</taxon>
        <taxon>Dikarya</taxon>
        <taxon>Ascomycota</taxon>
        <taxon>Pezizomycotina</taxon>
        <taxon>Xylonomycetes</taxon>
        <taxon>Xylonales</taxon>
        <taxon>Xylonaceae</taxon>
        <taxon>Xylona</taxon>
    </lineage>
</organism>
<dbReference type="Proteomes" id="UP000076632">
    <property type="component" value="Unassembled WGS sequence"/>
</dbReference>
<proteinExistence type="predicted"/>
<reference evidence="1 2" key="1">
    <citation type="journal article" date="2016" name="Fungal Biol.">
        <title>The genome of Xylona heveae provides a window into fungal endophytism.</title>
        <authorList>
            <person name="Gazis R."/>
            <person name="Kuo A."/>
            <person name="Riley R."/>
            <person name="LaButti K."/>
            <person name="Lipzen A."/>
            <person name="Lin J."/>
            <person name="Amirebrahimi M."/>
            <person name="Hesse C.N."/>
            <person name="Spatafora J.W."/>
            <person name="Henrissat B."/>
            <person name="Hainaut M."/>
            <person name="Grigoriev I.V."/>
            <person name="Hibbett D.S."/>
        </authorList>
    </citation>
    <scope>NUCLEOTIDE SEQUENCE [LARGE SCALE GENOMIC DNA]</scope>
    <source>
        <strain evidence="1 2">TC161</strain>
    </source>
</reference>
<accession>A0A165A4K4</accession>
<keyword evidence="2" id="KW-1185">Reference proteome</keyword>
<evidence type="ECO:0000313" key="2">
    <source>
        <dbReference type="Proteomes" id="UP000076632"/>
    </source>
</evidence>
<dbReference type="GeneID" id="28898446"/>